<dbReference type="Proteomes" id="UP000281553">
    <property type="component" value="Unassembled WGS sequence"/>
</dbReference>
<organism evidence="1 2">
    <name type="scientific">Dibothriocephalus latus</name>
    <name type="common">Fish tapeworm</name>
    <name type="synonym">Diphyllobothrium latum</name>
    <dbReference type="NCBI Taxonomy" id="60516"/>
    <lineage>
        <taxon>Eukaryota</taxon>
        <taxon>Metazoa</taxon>
        <taxon>Spiralia</taxon>
        <taxon>Lophotrochozoa</taxon>
        <taxon>Platyhelminthes</taxon>
        <taxon>Cestoda</taxon>
        <taxon>Eucestoda</taxon>
        <taxon>Diphyllobothriidea</taxon>
        <taxon>Diphyllobothriidae</taxon>
        <taxon>Dibothriocephalus</taxon>
    </lineage>
</organism>
<protein>
    <submittedName>
        <fullName evidence="1">Uncharacterized protein</fullName>
    </submittedName>
</protein>
<proteinExistence type="predicted"/>
<feature type="non-terminal residue" evidence="1">
    <location>
        <position position="1"/>
    </location>
</feature>
<dbReference type="AlphaFoldDB" id="A0A3P7LCY1"/>
<evidence type="ECO:0000313" key="2">
    <source>
        <dbReference type="Proteomes" id="UP000281553"/>
    </source>
</evidence>
<keyword evidence="2" id="KW-1185">Reference proteome</keyword>
<sequence length="108" mass="12517">RQHNPLLDILFLNKSIRNPDELFFQTTAFNSHIRATGACLYPPLPTEVGVGHLARYAIWSHLMSFYPTKYVRSVCILGSPHVPELRRTFNIFANKMHADYYPEAYDCM</sequence>
<evidence type="ECO:0000313" key="1">
    <source>
        <dbReference type="EMBL" id="VDN11250.1"/>
    </source>
</evidence>
<accession>A0A3P7LCY1</accession>
<reference evidence="1 2" key="1">
    <citation type="submission" date="2018-11" db="EMBL/GenBank/DDBJ databases">
        <authorList>
            <consortium name="Pathogen Informatics"/>
        </authorList>
    </citation>
    <scope>NUCLEOTIDE SEQUENCE [LARGE SCALE GENOMIC DNA]</scope>
</reference>
<gene>
    <name evidence="1" type="ORF">DILT_LOCUS7081</name>
</gene>
<dbReference type="EMBL" id="UYRU01051050">
    <property type="protein sequence ID" value="VDN11250.1"/>
    <property type="molecule type" value="Genomic_DNA"/>
</dbReference>
<name>A0A3P7LCY1_DIBLA</name>
<dbReference type="OrthoDB" id="2019572at2759"/>